<reference evidence="2" key="2">
    <citation type="submission" date="2020-09" db="EMBL/GenBank/DDBJ databases">
        <authorList>
            <person name="Sun Q."/>
            <person name="Zhou Y."/>
        </authorList>
    </citation>
    <scope>NUCLEOTIDE SEQUENCE</scope>
    <source>
        <strain evidence="2">CGMCC 1.15758</strain>
    </source>
</reference>
<dbReference type="Proteomes" id="UP000636949">
    <property type="component" value="Unassembled WGS sequence"/>
</dbReference>
<sequence length="211" mass="24121">MKIMQTNVLKVIAKRAEFYKSNFRLIIKVLLISILLNVILFTCLWYSHKENEYYFLAVNDQGIVKSLDLPKKVVVTDDMLVNWVSLNTTKLYKFDFLNYKEQILTLKPLFTQQGWYAFNEAFKETVDQVVDHKMVAKAALDGVPIITAAGHIAGVSSWQVQVPVLVTFSQGNEVSNNHIILKLTIQKNSRIQDLAKGHYFGIAQIIQLNSK</sequence>
<evidence type="ECO:0000313" key="2">
    <source>
        <dbReference type="EMBL" id="GGG00985.1"/>
    </source>
</evidence>
<proteinExistence type="predicted"/>
<dbReference type="Pfam" id="PF11393">
    <property type="entry name" value="T4BSS_DotI_IcmL"/>
    <property type="match status" value="1"/>
</dbReference>
<gene>
    <name evidence="2" type="ORF">GCM10010995_18010</name>
</gene>
<keyword evidence="1" id="KW-0472">Membrane</keyword>
<accession>A0A8J2Z5K6</accession>
<feature type="transmembrane region" description="Helical" evidence="1">
    <location>
        <begin position="25"/>
        <end position="47"/>
    </location>
</feature>
<keyword evidence="1" id="KW-1133">Transmembrane helix</keyword>
<comment type="caution">
    <text evidence="2">The sequence shown here is derived from an EMBL/GenBank/DDBJ whole genome shotgun (WGS) entry which is preliminary data.</text>
</comment>
<dbReference type="InterPro" id="IPR021055">
    <property type="entry name" value="T4BSS_IcmL/DotI"/>
</dbReference>
<organism evidence="2 3">
    <name type="scientific">Cysteiniphilum litorale</name>
    <dbReference type="NCBI Taxonomy" id="2056700"/>
    <lineage>
        <taxon>Bacteria</taxon>
        <taxon>Pseudomonadati</taxon>
        <taxon>Pseudomonadota</taxon>
        <taxon>Gammaproteobacteria</taxon>
        <taxon>Thiotrichales</taxon>
        <taxon>Fastidiosibacteraceae</taxon>
        <taxon>Cysteiniphilum</taxon>
    </lineage>
</organism>
<evidence type="ECO:0000313" key="3">
    <source>
        <dbReference type="Proteomes" id="UP000636949"/>
    </source>
</evidence>
<name>A0A8J2Z5K6_9GAMM</name>
<reference evidence="2" key="1">
    <citation type="journal article" date="2014" name="Int. J. Syst. Evol. Microbiol.">
        <title>Complete genome sequence of Corynebacterium casei LMG S-19264T (=DSM 44701T), isolated from a smear-ripened cheese.</title>
        <authorList>
            <consortium name="US DOE Joint Genome Institute (JGI-PGF)"/>
            <person name="Walter F."/>
            <person name="Albersmeier A."/>
            <person name="Kalinowski J."/>
            <person name="Ruckert C."/>
        </authorList>
    </citation>
    <scope>NUCLEOTIDE SEQUENCE</scope>
    <source>
        <strain evidence="2">CGMCC 1.15758</strain>
    </source>
</reference>
<dbReference type="CDD" id="cd16385">
    <property type="entry name" value="IcmL"/>
    <property type="match status" value="1"/>
</dbReference>
<keyword evidence="3" id="KW-1185">Reference proteome</keyword>
<dbReference type="AlphaFoldDB" id="A0A8J2Z5K6"/>
<dbReference type="EMBL" id="BMJS01000021">
    <property type="protein sequence ID" value="GGG00985.1"/>
    <property type="molecule type" value="Genomic_DNA"/>
</dbReference>
<evidence type="ECO:0000256" key="1">
    <source>
        <dbReference type="SAM" id="Phobius"/>
    </source>
</evidence>
<protein>
    <submittedName>
        <fullName evidence="2">Uncharacterized protein</fullName>
    </submittedName>
</protein>
<keyword evidence="1" id="KW-0812">Transmembrane</keyword>